<evidence type="ECO:0000256" key="1">
    <source>
        <dbReference type="ARBA" id="ARBA00023015"/>
    </source>
</evidence>
<evidence type="ECO:0000256" key="3">
    <source>
        <dbReference type="ARBA" id="ARBA00023163"/>
    </source>
</evidence>
<dbReference type="PANTHER" id="PTHR31719:SF134">
    <property type="entry name" value="NAC DOMAIN-CONTAINING PROTEIN 104"/>
    <property type="match status" value="1"/>
</dbReference>
<evidence type="ECO:0000313" key="6">
    <source>
        <dbReference type="EMBL" id="OAY65518.1"/>
    </source>
</evidence>
<dbReference type="EMBL" id="LSRQ01006888">
    <property type="protein sequence ID" value="OAY65518.1"/>
    <property type="molecule type" value="Genomic_DNA"/>
</dbReference>
<evidence type="ECO:0000256" key="4">
    <source>
        <dbReference type="ARBA" id="ARBA00023242"/>
    </source>
</evidence>
<dbReference type="Proteomes" id="UP000092600">
    <property type="component" value="Unassembled WGS sequence"/>
</dbReference>
<proteinExistence type="predicted"/>
<keyword evidence="3" id="KW-0804">Transcription</keyword>
<dbReference type="GO" id="GO:0048731">
    <property type="term" value="P:system development"/>
    <property type="evidence" value="ECO:0007669"/>
    <property type="project" value="TreeGrafter"/>
</dbReference>
<dbReference type="GO" id="GO:0006355">
    <property type="term" value="P:regulation of DNA-templated transcription"/>
    <property type="evidence" value="ECO:0007669"/>
    <property type="project" value="InterPro"/>
</dbReference>
<dbReference type="STRING" id="4615.A0A199ULB4"/>
<keyword evidence="2" id="KW-0238">DNA-binding</keyword>
<accession>A0A199ULB4</accession>
<dbReference type="InterPro" id="IPR003441">
    <property type="entry name" value="NAC-dom"/>
</dbReference>
<name>A0A199ULB4_ANACO</name>
<dbReference type="Gene3D" id="2.170.150.80">
    <property type="entry name" value="NAC domain"/>
    <property type="match status" value="1"/>
</dbReference>
<feature type="domain" description="NAC" evidence="5">
    <location>
        <begin position="8"/>
        <end position="146"/>
    </location>
</feature>
<dbReference type="GO" id="GO:0003677">
    <property type="term" value="F:DNA binding"/>
    <property type="evidence" value="ECO:0007669"/>
    <property type="project" value="UniProtKB-KW"/>
</dbReference>
<dbReference type="Pfam" id="PF02365">
    <property type="entry name" value="NAM"/>
    <property type="match status" value="1"/>
</dbReference>
<dbReference type="PANTHER" id="PTHR31719">
    <property type="entry name" value="NAC TRANSCRIPTION FACTOR 56"/>
    <property type="match status" value="1"/>
</dbReference>
<protein>
    <submittedName>
        <fullName evidence="6">NAC domain-containing protein 68</fullName>
    </submittedName>
</protein>
<reference evidence="6 7" key="1">
    <citation type="journal article" date="2016" name="DNA Res.">
        <title>The draft genome of MD-2 pineapple using hybrid error correction of long reads.</title>
        <authorList>
            <person name="Redwan R.M."/>
            <person name="Saidin A."/>
            <person name="Kumar S.V."/>
        </authorList>
    </citation>
    <scope>NUCLEOTIDE SEQUENCE [LARGE SCALE GENOMIC DNA]</scope>
    <source>
        <strain evidence="7">cv. MD2</strain>
        <tissue evidence="6">Leaf</tissue>
    </source>
</reference>
<evidence type="ECO:0000256" key="2">
    <source>
        <dbReference type="ARBA" id="ARBA00023125"/>
    </source>
</evidence>
<evidence type="ECO:0000259" key="5">
    <source>
        <dbReference type="PROSITE" id="PS51005"/>
    </source>
</evidence>
<comment type="caution">
    <text evidence="6">The sequence shown here is derived from an EMBL/GenBank/DDBJ whole genome shotgun (WGS) entry which is preliminary data.</text>
</comment>
<dbReference type="InterPro" id="IPR036093">
    <property type="entry name" value="NAC_dom_sf"/>
</dbReference>
<keyword evidence="1" id="KW-0805">Transcription regulation</keyword>
<dbReference type="SUPFAM" id="SSF101941">
    <property type="entry name" value="NAC domain"/>
    <property type="match status" value="1"/>
</dbReference>
<gene>
    <name evidence="6" type="ORF">ACMD2_02997</name>
</gene>
<evidence type="ECO:0000313" key="7">
    <source>
        <dbReference type="Proteomes" id="UP000092600"/>
    </source>
</evidence>
<dbReference type="AlphaFoldDB" id="A0A199ULB4"/>
<organism evidence="6 7">
    <name type="scientific">Ananas comosus</name>
    <name type="common">Pineapple</name>
    <name type="synonym">Ananas ananas</name>
    <dbReference type="NCBI Taxonomy" id="4615"/>
    <lineage>
        <taxon>Eukaryota</taxon>
        <taxon>Viridiplantae</taxon>
        <taxon>Streptophyta</taxon>
        <taxon>Embryophyta</taxon>
        <taxon>Tracheophyta</taxon>
        <taxon>Spermatophyta</taxon>
        <taxon>Magnoliopsida</taxon>
        <taxon>Liliopsida</taxon>
        <taxon>Poales</taxon>
        <taxon>Bromeliaceae</taxon>
        <taxon>Bromelioideae</taxon>
        <taxon>Ananas</taxon>
    </lineage>
</organism>
<sequence>MGGATINLPPGFRFFPSDEELVVHFLYRKAAHLPCQPDIIPTIDLRCNDPWDLNGKALQGGNQWYFFTRRTPNRATPNGYWSPIDTDEPITSCERVVGVKKTLIFYYGETPQGTKTYWIMHEYHLAEAGLSNTRSTTSCTNAIYESNCGSQVSFCDDGSELSCLDEVFLSLDDLDENMYMGGAYASTSLSMSSMSIRRIGSYVHKARVVRSVVWFQIFQEIEEVEFP</sequence>
<keyword evidence="4" id="KW-0539">Nucleus</keyword>
<dbReference type="PROSITE" id="PS51005">
    <property type="entry name" value="NAC"/>
    <property type="match status" value="1"/>
</dbReference>